<dbReference type="Gene3D" id="1.10.357.140">
    <property type="entry name" value="UbiA prenyltransferase"/>
    <property type="match status" value="1"/>
</dbReference>
<keyword evidence="4 8" id="KW-0808">Transferase</keyword>
<keyword evidence="7 8" id="KW-0472">Membrane</keyword>
<dbReference type="InterPro" id="IPR044878">
    <property type="entry name" value="UbiA_sf"/>
</dbReference>
<dbReference type="PANTHER" id="PTHR13929:SF0">
    <property type="entry name" value="UBIA PRENYLTRANSFERASE DOMAIN-CONTAINING PROTEIN 1"/>
    <property type="match status" value="1"/>
</dbReference>
<feature type="transmembrane region" description="Helical" evidence="8">
    <location>
        <begin position="289"/>
        <end position="308"/>
    </location>
</feature>
<feature type="transmembrane region" description="Helical" evidence="8">
    <location>
        <begin position="28"/>
        <end position="46"/>
    </location>
</feature>
<dbReference type="NCBIfam" id="TIGR00751">
    <property type="entry name" value="menA"/>
    <property type="match status" value="1"/>
</dbReference>
<dbReference type="Pfam" id="PF01040">
    <property type="entry name" value="UbiA"/>
    <property type="match status" value="1"/>
</dbReference>
<evidence type="ECO:0000256" key="1">
    <source>
        <dbReference type="ARBA" id="ARBA00004141"/>
    </source>
</evidence>
<dbReference type="EMBL" id="JBHUEM010000054">
    <property type="protein sequence ID" value="MFD1739168.1"/>
    <property type="molecule type" value="Genomic_DNA"/>
</dbReference>
<feature type="transmembrane region" description="Helical" evidence="8">
    <location>
        <begin position="226"/>
        <end position="251"/>
    </location>
</feature>
<dbReference type="Proteomes" id="UP001597214">
    <property type="component" value="Unassembled WGS sequence"/>
</dbReference>
<evidence type="ECO:0000256" key="9">
    <source>
        <dbReference type="NCBIfam" id="TIGR00751"/>
    </source>
</evidence>
<dbReference type="NCBIfam" id="NF004749">
    <property type="entry name" value="PRK06080.1-1"/>
    <property type="match status" value="1"/>
</dbReference>
<evidence type="ECO:0000313" key="11">
    <source>
        <dbReference type="Proteomes" id="UP001597214"/>
    </source>
</evidence>
<proteinExistence type="inferred from homology"/>
<comment type="pathway">
    <text evidence="8">Quinol/quinone metabolism; menaquinone biosynthesis; menaquinol from 1,4-dihydroxy-2-naphthoate: step 1/2.</text>
</comment>
<dbReference type="PANTHER" id="PTHR13929">
    <property type="entry name" value="1,4-DIHYDROXY-2-NAPHTHOATE OCTAPRENYLTRANSFERASE"/>
    <property type="match status" value="1"/>
</dbReference>
<sequence>MELQTNQEHNIKEQSSWKVWWALTRPHTLTAAFVPVFIGTALALPYTNINSSLFIIMLLACLIIQAATNMINEYYDFKRGLDHEGSVGIGGAIVRHGIQPKTVITLAFFLFGIATILGVYICMQTSWWLAIIGTICMAAGYFYTGGPVPIAYTPFGEMVAGLFMGNIIILLSYYVQTSTITVESVLISMPISILVGAILLANNIRDLDGDKENGRKTLAILVGRKRAIMVLAGMFIVSYLWVIVLIGLKIASPWLLLVLLSIPKPIQATKGFIGKTIPLQMMPAMKATAQTNTIFGLLLSIGLVLAYFI</sequence>
<organism evidence="10 11">
    <name type="scientific">Bacillus salitolerans</name>
    <dbReference type="NCBI Taxonomy" id="1437434"/>
    <lineage>
        <taxon>Bacteria</taxon>
        <taxon>Bacillati</taxon>
        <taxon>Bacillota</taxon>
        <taxon>Bacilli</taxon>
        <taxon>Bacillales</taxon>
        <taxon>Bacillaceae</taxon>
        <taxon>Bacillus</taxon>
    </lineage>
</organism>
<dbReference type="InterPro" id="IPR026046">
    <property type="entry name" value="UBIAD1"/>
</dbReference>
<dbReference type="HAMAP" id="MF_01937">
    <property type="entry name" value="MenA_1"/>
    <property type="match status" value="1"/>
</dbReference>
<dbReference type="PIRSF" id="PIRSF005355">
    <property type="entry name" value="UBIAD1"/>
    <property type="match status" value="1"/>
</dbReference>
<comment type="caution">
    <text evidence="10">The sequence shown here is derived from an EMBL/GenBank/DDBJ whole genome shotgun (WGS) entry which is preliminary data.</text>
</comment>
<feature type="transmembrane region" description="Helical" evidence="8">
    <location>
        <begin position="155"/>
        <end position="175"/>
    </location>
</feature>
<gene>
    <name evidence="8" type="primary">menA</name>
    <name evidence="10" type="ORF">ACFSCX_22045</name>
</gene>
<feature type="transmembrane region" description="Helical" evidence="8">
    <location>
        <begin position="127"/>
        <end position="143"/>
    </location>
</feature>
<reference evidence="11" key="1">
    <citation type="journal article" date="2019" name="Int. J. Syst. Evol. Microbiol.">
        <title>The Global Catalogue of Microorganisms (GCM) 10K type strain sequencing project: providing services to taxonomists for standard genome sequencing and annotation.</title>
        <authorList>
            <consortium name="The Broad Institute Genomics Platform"/>
            <consortium name="The Broad Institute Genome Sequencing Center for Infectious Disease"/>
            <person name="Wu L."/>
            <person name="Ma J."/>
        </authorList>
    </citation>
    <scope>NUCLEOTIDE SEQUENCE [LARGE SCALE GENOMIC DNA]</scope>
    <source>
        <strain evidence="11">CCUG 49339</strain>
    </source>
</reference>
<feature type="transmembrane region" description="Helical" evidence="8">
    <location>
        <begin position="103"/>
        <end position="121"/>
    </location>
</feature>
<protein>
    <recommendedName>
        <fullName evidence="8 9">1,4-dihydroxy-2-naphthoate octaprenyltransferase</fullName>
        <shortName evidence="8">DHNA-octaprenyltransferase</shortName>
        <ecNumber evidence="8 9">2.5.1.74</ecNumber>
    </recommendedName>
</protein>
<evidence type="ECO:0000256" key="8">
    <source>
        <dbReference type="HAMAP-Rule" id="MF_01937"/>
    </source>
</evidence>
<comment type="similarity">
    <text evidence="8">Belongs to the MenA family. Type 1 subfamily.</text>
</comment>
<dbReference type="RefSeq" id="WP_377930403.1">
    <property type="nucleotide sequence ID" value="NZ_JBHUEM010000054.1"/>
</dbReference>
<feature type="transmembrane region" description="Helical" evidence="8">
    <location>
        <begin position="52"/>
        <end position="71"/>
    </location>
</feature>
<dbReference type="EC" id="2.5.1.74" evidence="8 9"/>
<keyword evidence="2 8" id="KW-0474">Menaquinone biosynthesis</keyword>
<comment type="function">
    <text evidence="8">Conversion of 1,4-dihydroxy-2-naphthoate (DHNA) to demethylmenaquinone (DMK).</text>
</comment>
<comment type="catalytic activity">
    <reaction evidence="8">
        <text>an all-trans-polyprenyl diphosphate + 1,4-dihydroxy-2-naphthoate + H(+) = a 2-demethylmenaquinol + CO2 + diphosphate</text>
        <dbReference type="Rhea" id="RHEA:26478"/>
        <dbReference type="Rhea" id="RHEA-COMP:9563"/>
        <dbReference type="Rhea" id="RHEA-COMP:9564"/>
        <dbReference type="ChEBI" id="CHEBI:11173"/>
        <dbReference type="ChEBI" id="CHEBI:15378"/>
        <dbReference type="ChEBI" id="CHEBI:16526"/>
        <dbReference type="ChEBI" id="CHEBI:33019"/>
        <dbReference type="ChEBI" id="CHEBI:55437"/>
        <dbReference type="ChEBI" id="CHEBI:58914"/>
        <dbReference type="EC" id="2.5.1.74"/>
    </reaction>
</comment>
<feature type="transmembrane region" description="Helical" evidence="8">
    <location>
        <begin position="187"/>
        <end position="205"/>
    </location>
</feature>
<evidence type="ECO:0000313" key="10">
    <source>
        <dbReference type="EMBL" id="MFD1739168.1"/>
    </source>
</evidence>
<accession>A0ABW4LY92</accession>
<keyword evidence="5 8" id="KW-0812">Transmembrane</keyword>
<keyword evidence="6 8" id="KW-1133">Transmembrane helix</keyword>
<dbReference type="InterPro" id="IPR004657">
    <property type="entry name" value="MenA"/>
</dbReference>
<evidence type="ECO:0000256" key="2">
    <source>
        <dbReference type="ARBA" id="ARBA00022428"/>
    </source>
</evidence>
<dbReference type="GO" id="GO:0046428">
    <property type="term" value="F:1,4-dihydroxy-2-naphthoate polyprenyltransferase activity"/>
    <property type="evidence" value="ECO:0007669"/>
    <property type="project" value="UniProtKB-EC"/>
</dbReference>
<dbReference type="InterPro" id="IPR000537">
    <property type="entry name" value="UbiA_prenyltransferase"/>
</dbReference>
<evidence type="ECO:0000256" key="4">
    <source>
        <dbReference type="ARBA" id="ARBA00022679"/>
    </source>
</evidence>
<dbReference type="CDD" id="cd13962">
    <property type="entry name" value="PT_UbiA_UBIAD1"/>
    <property type="match status" value="1"/>
</dbReference>
<comment type="subcellular location">
    <subcellularLocation>
        <location evidence="8">Cell membrane</location>
        <topology evidence="8">Multi-pass membrane protein</topology>
    </subcellularLocation>
    <subcellularLocation>
        <location evidence="1">Membrane</location>
        <topology evidence="1">Multi-pass membrane protein</topology>
    </subcellularLocation>
</comment>
<keyword evidence="3 8" id="KW-1003">Cell membrane</keyword>
<evidence type="ECO:0000256" key="5">
    <source>
        <dbReference type="ARBA" id="ARBA00022692"/>
    </source>
</evidence>
<evidence type="ECO:0000256" key="7">
    <source>
        <dbReference type="ARBA" id="ARBA00023136"/>
    </source>
</evidence>
<dbReference type="Gene3D" id="1.20.120.1780">
    <property type="entry name" value="UbiA prenyltransferase"/>
    <property type="match status" value="1"/>
</dbReference>
<evidence type="ECO:0000256" key="6">
    <source>
        <dbReference type="ARBA" id="ARBA00022989"/>
    </source>
</evidence>
<name>A0ABW4LY92_9BACI</name>
<keyword evidence="11" id="KW-1185">Reference proteome</keyword>
<evidence type="ECO:0000256" key="3">
    <source>
        <dbReference type="ARBA" id="ARBA00022475"/>
    </source>
</evidence>
<dbReference type="NCBIfam" id="NF009926">
    <property type="entry name" value="PRK13387.1"/>
    <property type="match status" value="1"/>
</dbReference>